<proteinExistence type="predicted"/>
<gene>
    <name evidence="1" type="ORF">G3I74_09740</name>
</gene>
<accession>A0A845V0E3</accession>
<reference evidence="1 2" key="1">
    <citation type="submission" date="2020-02" db="EMBL/GenBank/DDBJ databases">
        <authorList>
            <person name="Zhang X.-Y."/>
        </authorList>
    </citation>
    <scope>NUCLEOTIDE SEQUENCE [LARGE SCALE GENOMIC DNA]</scope>
    <source>
        <strain evidence="1 2">C33</strain>
    </source>
</reference>
<dbReference type="InterPro" id="IPR029033">
    <property type="entry name" value="His_PPase_superfam"/>
</dbReference>
<dbReference type="InterPro" id="IPR013078">
    <property type="entry name" value="His_Pase_superF_clade-1"/>
</dbReference>
<dbReference type="EMBL" id="JAAGSC010000041">
    <property type="protein sequence ID" value="NDY96012.1"/>
    <property type="molecule type" value="Genomic_DNA"/>
</dbReference>
<comment type="caution">
    <text evidence="1">The sequence shown here is derived from an EMBL/GenBank/DDBJ whole genome shotgun (WGS) entry which is preliminary data.</text>
</comment>
<sequence>MKLWLLRHASAEDRAPSGRDEDRRLTVSGRRTCHDLQAWIREYAEPLPGRILVSPAQRTLETSRTALGHLDFPPAVIEPGLWNASVGDLVKLVDQASAETSSLMLIGHNPGLEGLVRWLGGQLPVVGMKAGSLVILELPLPPAPERARTVAAFQPTDST</sequence>
<protein>
    <recommendedName>
        <fullName evidence="3">Phosphohistidine phosphatase SixA</fullName>
    </recommendedName>
</protein>
<organism evidence="1 2">
    <name type="scientific">Wenzhouxiangella limi</name>
    <dbReference type="NCBI Taxonomy" id="2707351"/>
    <lineage>
        <taxon>Bacteria</taxon>
        <taxon>Pseudomonadati</taxon>
        <taxon>Pseudomonadota</taxon>
        <taxon>Gammaproteobacteria</taxon>
        <taxon>Chromatiales</taxon>
        <taxon>Wenzhouxiangellaceae</taxon>
        <taxon>Wenzhouxiangella</taxon>
    </lineage>
</organism>
<dbReference type="Proteomes" id="UP000484885">
    <property type="component" value="Unassembled WGS sequence"/>
</dbReference>
<evidence type="ECO:0000313" key="2">
    <source>
        <dbReference type="Proteomes" id="UP000484885"/>
    </source>
</evidence>
<name>A0A845V0E3_9GAMM</name>
<dbReference type="Pfam" id="PF00300">
    <property type="entry name" value="His_Phos_1"/>
    <property type="match status" value="1"/>
</dbReference>
<dbReference type="CDD" id="cd07067">
    <property type="entry name" value="HP_PGM_like"/>
    <property type="match status" value="1"/>
</dbReference>
<evidence type="ECO:0000313" key="1">
    <source>
        <dbReference type="EMBL" id="NDY96012.1"/>
    </source>
</evidence>
<dbReference type="Gene3D" id="3.40.50.1240">
    <property type="entry name" value="Phosphoglycerate mutase-like"/>
    <property type="match status" value="1"/>
</dbReference>
<dbReference type="SUPFAM" id="SSF53254">
    <property type="entry name" value="Phosphoglycerate mutase-like"/>
    <property type="match status" value="1"/>
</dbReference>
<dbReference type="RefSeq" id="WP_164211400.1">
    <property type="nucleotide sequence ID" value="NZ_JAAGSC010000041.1"/>
</dbReference>
<dbReference type="AlphaFoldDB" id="A0A845V0E3"/>
<keyword evidence="2" id="KW-1185">Reference proteome</keyword>
<evidence type="ECO:0008006" key="3">
    <source>
        <dbReference type="Google" id="ProtNLM"/>
    </source>
</evidence>